<reference evidence="2" key="1">
    <citation type="submission" date="2014-12" db="EMBL/GenBank/DDBJ databases">
        <title>Insight into the proteome of Arion vulgaris.</title>
        <authorList>
            <person name="Aradska J."/>
            <person name="Bulat T."/>
            <person name="Smidak R."/>
            <person name="Sarate P."/>
            <person name="Gangsoo J."/>
            <person name="Sialana F."/>
            <person name="Bilban M."/>
            <person name="Lubec G."/>
        </authorList>
    </citation>
    <scope>NUCLEOTIDE SEQUENCE</scope>
    <source>
        <tissue evidence="2">Skin</tissue>
    </source>
</reference>
<feature type="non-terminal residue" evidence="2">
    <location>
        <position position="1"/>
    </location>
</feature>
<feature type="region of interest" description="Disordered" evidence="1">
    <location>
        <begin position="1"/>
        <end position="77"/>
    </location>
</feature>
<organism evidence="2">
    <name type="scientific">Arion vulgaris</name>
    <dbReference type="NCBI Taxonomy" id="1028688"/>
    <lineage>
        <taxon>Eukaryota</taxon>
        <taxon>Metazoa</taxon>
        <taxon>Spiralia</taxon>
        <taxon>Lophotrochozoa</taxon>
        <taxon>Mollusca</taxon>
        <taxon>Gastropoda</taxon>
        <taxon>Heterobranchia</taxon>
        <taxon>Euthyneura</taxon>
        <taxon>Panpulmonata</taxon>
        <taxon>Eupulmonata</taxon>
        <taxon>Stylommatophora</taxon>
        <taxon>Helicina</taxon>
        <taxon>Arionoidea</taxon>
        <taxon>Arionidae</taxon>
        <taxon>Arion</taxon>
    </lineage>
</organism>
<evidence type="ECO:0000256" key="1">
    <source>
        <dbReference type="SAM" id="MobiDB-lite"/>
    </source>
</evidence>
<sequence>RCSSLSSYDDTVFDKGDPNNNMDVDIDDDADDSENTEKSTISSCGTRTPSIDTDKESEKKDDNDKTDKIVKSEEDKK</sequence>
<feature type="compositionally biased region" description="Basic and acidic residues" evidence="1">
    <location>
        <begin position="52"/>
        <end position="77"/>
    </location>
</feature>
<feature type="non-terminal residue" evidence="2">
    <location>
        <position position="77"/>
    </location>
</feature>
<dbReference type="AlphaFoldDB" id="A0A0B6YTB6"/>
<gene>
    <name evidence="2" type="primary">ORF36158</name>
</gene>
<feature type="compositionally biased region" description="Polar residues" evidence="1">
    <location>
        <begin position="38"/>
        <end position="49"/>
    </location>
</feature>
<feature type="compositionally biased region" description="Acidic residues" evidence="1">
    <location>
        <begin position="24"/>
        <end position="34"/>
    </location>
</feature>
<proteinExistence type="predicted"/>
<accession>A0A0B6YTB6</accession>
<dbReference type="EMBL" id="HACG01012517">
    <property type="protein sequence ID" value="CEK59382.1"/>
    <property type="molecule type" value="Transcribed_RNA"/>
</dbReference>
<evidence type="ECO:0000313" key="2">
    <source>
        <dbReference type="EMBL" id="CEK59382.1"/>
    </source>
</evidence>
<name>A0A0B6YTB6_9EUPU</name>
<protein>
    <submittedName>
        <fullName evidence="2">Uncharacterized protein</fullName>
    </submittedName>
</protein>